<dbReference type="AlphaFoldDB" id="A0AAN5D3Q6"/>
<dbReference type="CDD" id="cd18186">
    <property type="entry name" value="BTB_POZ_ZBTB_KLHL-like"/>
    <property type="match status" value="1"/>
</dbReference>
<dbReference type="InterPro" id="IPR011333">
    <property type="entry name" value="SKP1/BTB/POZ_sf"/>
</dbReference>
<dbReference type="Pfam" id="PF00651">
    <property type="entry name" value="BTB"/>
    <property type="match status" value="1"/>
</dbReference>
<accession>A0AAN5D3Q6</accession>
<feature type="non-terminal residue" evidence="2">
    <location>
        <position position="1"/>
    </location>
</feature>
<reference evidence="3" key="1">
    <citation type="submission" date="2022-10" db="EMBL/GenBank/DDBJ databases">
        <title>Genome assembly of Pristionchus species.</title>
        <authorList>
            <person name="Yoshida K."/>
            <person name="Sommer R.J."/>
        </authorList>
    </citation>
    <scope>NUCLEOTIDE SEQUENCE [LARGE SCALE GENOMIC DNA]</scope>
    <source>
        <strain evidence="3">RS5460</strain>
    </source>
</reference>
<evidence type="ECO:0000313" key="3">
    <source>
        <dbReference type="Proteomes" id="UP001328107"/>
    </source>
</evidence>
<sequence>FRFPQLTDFTDPNDPRHDVALIIEGEKVYVSKQILAFHSPVFNAMFFGDFAEKNKKEIELNDVVREEFIELLHVIYPSNKKITDDSAEFLLKLGDQFQIECVIDRAEDFLIESQQFTIVEKLIIADEYRLFALQEHCFSTLDPEEYYDNIKKSPVYSDLSEKMKAAFLKHKV</sequence>
<evidence type="ECO:0000313" key="2">
    <source>
        <dbReference type="EMBL" id="GMR55059.1"/>
    </source>
</evidence>
<comment type="caution">
    <text evidence="2">The sequence shown here is derived from an EMBL/GenBank/DDBJ whole genome shotgun (WGS) entry which is preliminary data.</text>
</comment>
<dbReference type="PANTHER" id="PTHR47022:SF1">
    <property type="entry name" value="BTB AND MATH DOMAIN-CONTAINING PROTEIN 36-RELATED"/>
    <property type="match status" value="1"/>
</dbReference>
<dbReference type="SMART" id="SM00225">
    <property type="entry name" value="BTB"/>
    <property type="match status" value="1"/>
</dbReference>
<feature type="non-terminal residue" evidence="2">
    <location>
        <position position="172"/>
    </location>
</feature>
<dbReference type="Proteomes" id="UP001328107">
    <property type="component" value="Unassembled WGS sequence"/>
</dbReference>
<dbReference type="PANTHER" id="PTHR47022">
    <property type="entry name" value="BTB AND MATH DOMAIN-CONTAINING PROTEIN 36-RELATED"/>
    <property type="match status" value="1"/>
</dbReference>
<evidence type="ECO:0000259" key="1">
    <source>
        <dbReference type="PROSITE" id="PS50097"/>
    </source>
</evidence>
<dbReference type="PROSITE" id="PS50097">
    <property type="entry name" value="BTB"/>
    <property type="match status" value="1"/>
</dbReference>
<dbReference type="InterPro" id="IPR000210">
    <property type="entry name" value="BTB/POZ_dom"/>
</dbReference>
<proteinExistence type="predicted"/>
<feature type="domain" description="BTB" evidence="1">
    <location>
        <begin position="17"/>
        <end position="84"/>
    </location>
</feature>
<keyword evidence="3" id="KW-1185">Reference proteome</keyword>
<name>A0AAN5D3Q6_9BILA</name>
<organism evidence="2 3">
    <name type="scientific">Pristionchus mayeri</name>
    <dbReference type="NCBI Taxonomy" id="1317129"/>
    <lineage>
        <taxon>Eukaryota</taxon>
        <taxon>Metazoa</taxon>
        <taxon>Ecdysozoa</taxon>
        <taxon>Nematoda</taxon>
        <taxon>Chromadorea</taxon>
        <taxon>Rhabditida</taxon>
        <taxon>Rhabditina</taxon>
        <taxon>Diplogasteromorpha</taxon>
        <taxon>Diplogasteroidea</taxon>
        <taxon>Neodiplogasteridae</taxon>
        <taxon>Pristionchus</taxon>
    </lineage>
</organism>
<gene>
    <name evidence="2" type="ORF">PMAYCL1PPCAC_25254</name>
</gene>
<protein>
    <recommendedName>
        <fullName evidence="1">BTB domain-containing protein</fullName>
    </recommendedName>
</protein>
<dbReference type="Gene3D" id="3.30.710.10">
    <property type="entry name" value="Potassium Channel Kv1.1, Chain A"/>
    <property type="match status" value="1"/>
</dbReference>
<dbReference type="SUPFAM" id="SSF54695">
    <property type="entry name" value="POZ domain"/>
    <property type="match status" value="1"/>
</dbReference>
<dbReference type="EMBL" id="BTRK01000005">
    <property type="protein sequence ID" value="GMR55059.1"/>
    <property type="molecule type" value="Genomic_DNA"/>
</dbReference>